<feature type="non-terminal residue" evidence="1">
    <location>
        <position position="174"/>
    </location>
</feature>
<proteinExistence type="predicted"/>
<reference evidence="1" key="1">
    <citation type="journal article" date="2021" name="PeerJ">
        <title>Extensive microbial diversity within the chicken gut microbiome revealed by metagenomics and culture.</title>
        <authorList>
            <person name="Gilroy R."/>
            <person name="Ravi A."/>
            <person name="Getino M."/>
            <person name="Pursley I."/>
            <person name="Horton D.L."/>
            <person name="Alikhan N.F."/>
            <person name="Baker D."/>
            <person name="Gharbi K."/>
            <person name="Hall N."/>
            <person name="Watson M."/>
            <person name="Adriaenssens E.M."/>
            <person name="Foster-Nyarko E."/>
            <person name="Jarju S."/>
            <person name="Secka A."/>
            <person name="Antonio M."/>
            <person name="Oren A."/>
            <person name="Chaudhuri R.R."/>
            <person name="La Ragione R."/>
            <person name="Hildebrand F."/>
            <person name="Pallen M.J."/>
        </authorList>
    </citation>
    <scope>NUCLEOTIDE SEQUENCE</scope>
    <source>
        <strain evidence="1">Gambia16-930</strain>
    </source>
</reference>
<evidence type="ECO:0008006" key="3">
    <source>
        <dbReference type="Google" id="ProtNLM"/>
    </source>
</evidence>
<sequence>MGKIMILNGSPRAPKSNSKRYAKIFADYMTMECDYVELTSKNHSDICSKIGEYTDVLIVFPLYADALPVGLLDFFKTLEANPPLASKPVISIFVNCGFLEYTQNEVAVMMIKLFCQQNNYKVGSIFMLGSGEAILDTPFRFMVTMAIKRLSKSVVNKSYKEFHLSMPLTKRLFI</sequence>
<protein>
    <recommendedName>
        <fullName evidence="3">NADPH-dependent FMN reductase-like domain-containing protein</fullName>
    </recommendedName>
</protein>
<organism evidence="1 2">
    <name type="scientific">Candidatus Onthomorpha intestinigallinarum</name>
    <dbReference type="NCBI Taxonomy" id="2840880"/>
    <lineage>
        <taxon>Bacteria</taxon>
        <taxon>Pseudomonadati</taxon>
        <taxon>Bacteroidota</taxon>
        <taxon>Bacteroidia</taxon>
        <taxon>Bacteroidales</taxon>
        <taxon>Candidatus Onthomorpha</taxon>
    </lineage>
</organism>
<reference evidence="1" key="2">
    <citation type="submission" date="2021-04" db="EMBL/GenBank/DDBJ databases">
        <authorList>
            <person name="Gilroy R."/>
        </authorList>
    </citation>
    <scope>NUCLEOTIDE SEQUENCE</scope>
    <source>
        <strain evidence="1">Gambia16-930</strain>
    </source>
</reference>
<dbReference type="SUPFAM" id="SSF52218">
    <property type="entry name" value="Flavoproteins"/>
    <property type="match status" value="1"/>
</dbReference>
<evidence type="ECO:0000313" key="2">
    <source>
        <dbReference type="Proteomes" id="UP000824267"/>
    </source>
</evidence>
<dbReference type="AlphaFoldDB" id="A0A9D1RIL4"/>
<dbReference type="EMBL" id="DXGG01000234">
    <property type="protein sequence ID" value="HIW88090.1"/>
    <property type="molecule type" value="Genomic_DNA"/>
</dbReference>
<comment type="caution">
    <text evidence="1">The sequence shown here is derived from an EMBL/GenBank/DDBJ whole genome shotgun (WGS) entry which is preliminary data.</text>
</comment>
<dbReference type="InterPro" id="IPR029039">
    <property type="entry name" value="Flavoprotein-like_sf"/>
</dbReference>
<dbReference type="Proteomes" id="UP000824267">
    <property type="component" value="Unassembled WGS sequence"/>
</dbReference>
<evidence type="ECO:0000313" key="1">
    <source>
        <dbReference type="EMBL" id="HIW88090.1"/>
    </source>
</evidence>
<name>A0A9D1RIL4_9BACT</name>
<gene>
    <name evidence="1" type="ORF">IAC47_07485</name>
</gene>
<accession>A0A9D1RIL4</accession>